<dbReference type="EMBL" id="FOWW01000007">
    <property type="protein sequence ID" value="SFQ43344.1"/>
    <property type="molecule type" value="Genomic_DNA"/>
</dbReference>
<evidence type="ECO:0000259" key="2">
    <source>
        <dbReference type="Pfam" id="PF06259"/>
    </source>
</evidence>
<evidence type="ECO:0000313" key="4">
    <source>
        <dbReference type="Proteomes" id="UP000198727"/>
    </source>
</evidence>
<keyword evidence="3" id="KW-0378">Hydrolase</keyword>
<dbReference type="GO" id="GO:0016787">
    <property type="term" value="F:hydrolase activity"/>
    <property type="evidence" value="ECO:0007669"/>
    <property type="project" value="UniProtKB-KW"/>
</dbReference>
<dbReference type="Pfam" id="PF06259">
    <property type="entry name" value="Abhydrolase_8"/>
    <property type="match status" value="1"/>
</dbReference>
<evidence type="ECO:0000313" key="3">
    <source>
        <dbReference type="EMBL" id="SFQ43344.1"/>
    </source>
</evidence>
<sequence>MVTWGDVTNWSGEPLGAAVGSLNSEYNELIAAGEDLRGINTPCGWTGPAATAAAARGNELIDGLEEWAAEIAAARRAAGDVSDAITGLLSGVREAEELARVHHFTIADDGAVVDQGPPPDVPPEQREAVAAERRAIAAELAERVRQVLRTAEDIDDDFCVVLDRILAADTIDAGANDNQNTSLAAAGNAGAALGSLSIPAPPPADATPAQNAAWWATLSEGQRTQLAMDRPVLVGPRDGVSAKQRDIANRILLDRELSRLQADRNSLQHQIDTFPRTGAGQIKLNDQLEFDELTAQLEQLDGKIRGMEDLVGKLAQSPDTPEEQRLHLLGINSDNLGQAIVAQGNPDLARDVATFVPGTGSGLHDVVANMDRSARMLSTAQDAGSTSTAVITWAGYDAPPTIPDAASTSYADNAEQRLHDFQAGLREAHQGTPANTTVIGHSYGTTAIGQTARDLGLAADKVVFAGSPGVGVEHASQLKLDDVSRSEMGNRVFSTASPTDPIPYATNFRNPILDGVDPLGPDPTQYWFGGQSFGADAGDPGTSHSAYWDRNSTSLREMGRIIAGS</sequence>
<dbReference type="RefSeq" id="WP_092532571.1">
    <property type="nucleotide sequence ID" value="NZ_FOWW01000007.1"/>
</dbReference>
<dbReference type="InterPro" id="IPR010427">
    <property type="entry name" value="DUF1023"/>
</dbReference>
<proteinExistence type="predicted"/>
<dbReference type="AlphaFoldDB" id="A0A1I5YGJ4"/>
<dbReference type="Proteomes" id="UP000198727">
    <property type="component" value="Unassembled WGS sequence"/>
</dbReference>
<dbReference type="STRING" id="587909.SAMN05421810_107145"/>
<organism evidence="3 4">
    <name type="scientific">Amycolatopsis arida</name>
    <dbReference type="NCBI Taxonomy" id="587909"/>
    <lineage>
        <taxon>Bacteria</taxon>
        <taxon>Bacillati</taxon>
        <taxon>Actinomycetota</taxon>
        <taxon>Actinomycetes</taxon>
        <taxon>Pseudonocardiales</taxon>
        <taxon>Pseudonocardiaceae</taxon>
        <taxon>Amycolatopsis</taxon>
    </lineage>
</organism>
<gene>
    <name evidence="3" type="ORF">SAMN05421810_107145</name>
</gene>
<dbReference type="OrthoDB" id="5969911at2"/>
<protein>
    <submittedName>
        <fullName evidence="3">Alpha/beta hydrolase</fullName>
    </submittedName>
</protein>
<accession>A0A1I5YGJ4</accession>
<keyword evidence="4" id="KW-1185">Reference proteome</keyword>
<keyword evidence="1" id="KW-0175">Coiled coil</keyword>
<dbReference type="SUPFAM" id="SSF53474">
    <property type="entry name" value="alpha/beta-Hydrolases"/>
    <property type="match status" value="1"/>
</dbReference>
<dbReference type="InterPro" id="IPR029058">
    <property type="entry name" value="AB_hydrolase_fold"/>
</dbReference>
<reference evidence="4" key="1">
    <citation type="submission" date="2016-10" db="EMBL/GenBank/DDBJ databases">
        <authorList>
            <person name="Varghese N."/>
            <person name="Submissions S."/>
        </authorList>
    </citation>
    <scope>NUCLEOTIDE SEQUENCE [LARGE SCALE GENOMIC DNA]</scope>
    <source>
        <strain evidence="4">CGMCC 4.5579</strain>
    </source>
</reference>
<feature type="domain" description="DUF1023" evidence="2">
    <location>
        <begin position="337"/>
        <end position="504"/>
    </location>
</feature>
<feature type="coiled-coil region" evidence="1">
    <location>
        <begin position="250"/>
        <end position="310"/>
    </location>
</feature>
<name>A0A1I5YGJ4_9PSEU</name>
<evidence type="ECO:0000256" key="1">
    <source>
        <dbReference type="SAM" id="Coils"/>
    </source>
</evidence>